<dbReference type="Proteomes" id="UP001055101">
    <property type="component" value="Unassembled WGS sequence"/>
</dbReference>
<organism evidence="5 6">
    <name type="scientific">Methylobacterium thuringiense</name>
    <dbReference type="NCBI Taxonomy" id="1003091"/>
    <lineage>
        <taxon>Bacteria</taxon>
        <taxon>Pseudomonadati</taxon>
        <taxon>Pseudomonadota</taxon>
        <taxon>Alphaproteobacteria</taxon>
        <taxon>Hyphomicrobiales</taxon>
        <taxon>Methylobacteriaceae</taxon>
        <taxon>Methylobacterium</taxon>
    </lineage>
</organism>
<dbReference type="InterPro" id="IPR021860">
    <property type="entry name" value="Peptidase_S12_Pab87-rel_C"/>
</dbReference>
<dbReference type="PANTHER" id="PTHR46825:SF9">
    <property type="entry name" value="BETA-LACTAMASE-RELATED DOMAIN-CONTAINING PROTEIN"/>
    <property type="match status" value="1"/>
</dbReference>
<evidence type="ECO:0000256" key="2">
    <source>
        <dbReference type="SAM" id="Phobius"/>
    </source>
</evidence>
<reference evidence="5" key="2">
    <citation type="submission" date="2021-08" db="EMBL/GenBank/DDBJ databases">
        <authorList>
            <person name="Tani A."/>
            <person name="Ola A."/>
            <person name="Ogura Y."/>
            <person name="Katsura K."/>
            <person name="Hayashi T."/>
        </authorList>
    </citation>
    <scope>NUCLEOTIDE SEQUENCE</scope>
    <source>
        <strain evidence="5">DSM 23674</strain>
    </source>
</reference>
<keyword evidence="2" id="KW-0812">Transmembrane</keyword>
<feature type="domain" description="Peptidase S12 Pab87-related C-terminal" evidence="4">
    <location>
        <begin position="481"/>
        <end position="560"/>
    </location>
</feature>
<dbReference type="Pfam" id="PF00144">
    <property type="entry name" value="Beta-lactamase"/>
    <property type="match status" value="1"/>
</dbReference>
<dbReference type="Pfam" id="PF11954">
    <property type="entry name" value="DUF3471"/>
    <property type="match status" value="1"/>
</dbReference>
<dbReference type="PANTHER" id="PTHR46825">
    <property type="entry name" value="D-ALANYL-D-ALANINE-CARBOXYPEPTIDASE/ENDOPEPTIDASE AMPH"/>
    <property type="match status" value="1"/>
</dbReference>
<gene>
    <name evidence="5" type="primary">dap</name>
    <name evidence="5" type="ORF">EKPJFOCH_3977</name>
</gene>
<evidence type="ECO:0000256" key="1">
    <source>
        <dbReference type="SAM" id="MobiDB-lite"/>
    </source>
</evidence>
<evidence type="ECO:0000313" key="5">
    <source>
        <dbReference type="EMBL" id="GJE57461.1"/>
    </source>
</evidence>
<sequence>MYRAEEVAIGDGLALRLIALVMAGLLAGLTAISPLSARARVTETTYAAAAEALVEPYLQSGLFSGTILVAKNGKPVFRRAYGLANREWSVANTLDTHFRIGSLTKSFTAAAILKLAEAGKLGLDDRIRQFVPGAPASWDRVTLRHLLGHTSGIINYTALPDYYAKLSRLERTPQEIVALVEAEPLLFEPGTRMEYSNTGYVLLGMAIEAASGQPYAGYLREAILTPLGLKETGYDEASAVLPRRASGYRFGQAQWRNAPPMASSIAYAAGGLYSTVDDLLAWSRALFGGRVVSTTSLAATVDDGGRGYGLGWYVGRAHERRLWSHGGAVSGFLSMIDHYPDDGLDVIVLANNENAPVQKISRELSALWFGVLDPPDSIVLEDIILDRYAGTYQLGPRHFLTLTREHGRLLSKGTAGPPILFLPESDRTFVSPAIDARITIDTEPDGRPNGLVYHQAGRDRIAPRTTPEEAVRILAEPRPLRREVSIDRARLRRLTGRYDLGPSFIVSVTLENGRLYAQATGQPRNELFPEGERAFFLKSVDAQLSFDLDGNGRATGLVLHQNGLDTPGPRIEGDLASTKKPARPQAR</sequence>
<evidence type="ECO:0000259" key="4">
    <source>
        <dbReference type="Pfam" id="PF11954"/>
    </source>
</evidence>
<dbReference type="Gene3D" id="3.40.710.10">
    <property type="entry name" value="DD-peptidase/beta-lactamase superfamily"/>
    <property type="match status" value="1"/>
</dbReference>
<evidence type="ECO:0000313" key="6">
    <source>
        <dbReference type="Proteomes" id="UP001055101"/>
    </source>
</evidence>
<reference evidence="5" key="1">
    <citation type="journal article" date="2021" name="Front. Microbiol.">
        <title>Comprehensive Comparative Genomics and Phenotyping of Methylobacterium Species.</title>
        <authorList>
            <person name="Alessa O."/>
            <person name="Ogura Y."/>
            <person name="Fujitani Y."/>
            <person name="Takami H."/>
            <person name="Hayashi T."/>
            <person name="Sahin N."/>
            <person name="Tani A."/>
        </authorList>
    </citation>
    <scope>NUCLEOTIDE SEQUENCE</scope>
    <source>
        <strain evidence="5">DSM 23674</strain>
    </source>
</reference>
<feature type="domain" description="Beta-lactamase-related" evidence="3">
    <location>
        <begin position="51"/>
        <end position="355"/>
    </location>
</feature>
<dbReference type="InterPro" id="IPR012338">
    <property type="entry name" value="Beta-lactam/transpept-like"/>
</dbReference>
<feature type="region of interest" description="Disordered" evidence="1">
    <location>
        <begin position="561"/>
        <end position="587"/>
    </location>
</feature>
<keyword evidence="2" id="KW-0472">Membrane</keyword>
<dbReference type="SUPFAM" id="SSF56601">
    <property type="entry name" value="beta-lactamase/transpeptidase-like"/>
    <property type="match status" value="1"/>
</dbReference>
<dbReference type="RefSeq" id="WP_238232767.1">
    <property type="nucleotide sequence ID" value="NZ_BPRA01000024.1"/>
</dbReference>
<dbReference type="InterPro" id="IPR001466">
    <property type="entry name" value="Beta-lactam-related"/>
</dbReference>
<comment type="caution">
    <text evidence="5">The sequence shown here is derived from an EMBL/GenBank/DDBJ whole genome shotgun (WGS) entry which is preliminary data.</text>
</comment>
<feature type="transmembrane region" description="Helical" evidence="2">
    <location>
        <begin position="12"/>
        <end position="32"/>
    </location>
</feature>
<protein>
    <submittedName>
        <fullName evidence="5">D-aminopeptidase</fullName>
    </submittedName>
</protein>
<proteinExistence type="predicted"/>
<keyword evidence="2" id="KW-1133">Transmembrane helix</keyword>
<evidence type="ECO:0000259" key="3">
    <source>
        <dbReference type="Pfam" id="PF00144"/>
    </source>
</evidence>
<dbReference type="EMBL" id="BPRA01000024">
    <property type="protein sequence ID" value="GJE57461.1"/>
    <property type="molecule type" value="Genomic_DNA"/>
</dbReference>
<keyword evidence="6" id="KW-1185">Reference proteome</keyword>
<dbReference type="InterPro" id="IPR050491">
    <property type="entry name" value="AmpC-like"/>
</dbReference>
<name>A0ABQ4TR33_9HYPH</name>
<accession>A0ABQ4TR33</accession>